<evidence type="ECO:0000313" key="2">
    <source>
        <dbReference type="EMBL" id="MFD2552097.1"/>
    </source>
</evidence>
<organism evidence="2 3">
    <name type="scientific">Bizionia sediminis</name>
    <dbReference type="NCBI Taxonomy" id="1737064"/>
    <lineage>
        <taxon>Bacteria</taxon>
        <taxon>Pseudomonadati</taxon>
        <taxon>Bacteroidota</taxon>
        <taxon>Flavobacteriia</taxon>
        <taxon>Flavobacteriales</taxon>
        <taxon>Flavobacteriaceae</taxon>
        <taxon>Bizionia</taxon>
    </lineage>
</organism>
<dbReference type="Pfam" id="PF14371">
    <property type="entry name" value="DUF4412"/>
    <property type="match status" value="1"/>
</dbReference>
<comment type="caution">
    <text evidence="2">The sequence shown here is derived from an EMBL/GenBank/DDBJ whole genome shotgun (WGS) entry which is preliminary data.</text>
</comment>
<evidence type="ECO:0000313" key="3">
    <source>
        <dbReference type="Proteomes" id="UP001597472"/>
    </source>
</evidence>
<evidence type="ECO:0000259" key="1">
    <source>
        <dbReference type="Pfam" id="PF14371"/>
    </source>
</evidence>
<name>A0ABW5KT35_9FLAO</name>
<dbReference type="InterPro" id="IPR025524">
    <property type="entry name" value="DUF4412"/>
</dbReference>
<dbReference type="RefSeq" id="WP_376893902.1">
    <property type="nucleotide sequence ID" value="NZ_JBHULS010000004.1"/>
</dbReference>
<dbReference type="Proteomes" id="UP001597472">
    <property type="component" value="Unassembled WGS sequence"/>
</dbReference>
<proteinExistence type="predicted"/>
<gene>
    <name evidence="2" type="ORF">ACFSQP_09745</name>
</gene>
<feature type="domain" description="DUF4412" evidence="1">
    <location>
        <begin position="91"/>
        <end position="187"/>
    </location>
</feature>
<protein>
    <submittedName>
        <fullName evidence="2">DUF4412 domain-containing protein</fullName>
    </submittedName>
</protein>
<accession>A0ABW5KT35</accession>
<sequence length="278" mass="31563">MEKIKHIILLLLAVFAFVPTAEAQFLKKLKKRVEEKVEQTVVEKTAKKASDNASNSLDKIFDVNLNSSPSKGKKVDAKNVPDSYQFSYRYQLKMTTSSGDMDIDYFLQPEATYMGMKMNAGVPFFMVIDDDLNTTYMFMESGGNKVVTATSLDMNEDLEDIDDIKAPSLENLTITDLPNKTILGYDCIGKKFENDAYTFVSYFTVNAPVSLDHLFKSEMDRYPDPIKNQFKEYEGALLMYMEMIDKTNKGKKNTSGTMTCVAIEAVDYKFSTKDYLKL</sequence>
<keyword evidence="3" id="KW-1185">Reference proteome</keyword>
<reference evidence="3" key="1">
    <citation type="journal article" date="2019" name="Int. J. Syst. Evol. Microbiol.">
        <title>The Global Catalogue of Microorganisms (GCM) 10K type strain sequencing project: providing services to taxonomists for standard genome sequencing and annotation.</title>
        <authorList>
            <consortium name="The Broad Institute Genomics Platform"/>
            <consortium name="The Broad Institute Genome Sequencing Center for Infectious Disease"/>
            <person name="Wu L."/>
            <person name="Ma J."/>
        </authorList>
    </citation>
    <scope>NUCLEOTIDE SEQUENCE [LARGE SCALE GENOMIC DNA]</scope>
    <source>
        <strain evidence="3">KCTC 42587</strain>
    </source>
</reference>
<dbReference type="EMBL" id="JBHULS010000004">
    <property type="protein sequence ID" value="MFD2552097.1"/>
    <property type="molecule type" value="Genomic_DNA"/>
</dbReference>